<proteinExistence type="predicted"/>
<dbReference type="Proteomes" id="UP000838748">
    <property type="component" value="Unassembled WGS sequence"/>
</dbReference>
<dbReference type="EMBL" id="CAKLDM010000002">
    <property type="protein sequence ID" value="CAH0540941.1"/>
    <property type="molecule type" value="Genomic_DNA"/>
</dbReference>
<protein>
    <submittedName>
        <fullName evidence="2">Uncharacterized protein</fullName>
    </submittedName>
</protein>
<evidence type="ECO:0000313" key="2">
    <source>
        <dbReference type="EMBL" id="CAH0540941.1"/>
    </source>
</evidence>
<dbReference type="Pfam" id="PF13103">
    <property type="entry name" value="TonB_2"/>
    <property type="match status" value="1"/>
</dbReference>
<dbReference type="Gene3D" id="3.30.1150.10">
    <property type="match status" value="1"/>
</dbReference>
<comment type="caution">
    <text evidence="2">The sequence shown here is derived from an EMBL/GenBank/DDBJ whole genome shotgun (WGS) entry which is preliminary data.</text>
</comment>
<feature type="compositionally biased region" description="Polar residues" evidence="1">
    <location>
        <begin position="53"/>
        <end position="66"/>
    </location>
</feature>
<organism evidence="2 3">
    <name type="scientific">Vibrio marisflavi CECT 7928</name>
    <dbReference type="NCBI Taxonomy" id="634439"/>
    <lineage>
        <taxon>Bacteria</taxon>
        <taxon>Pseudomonadati</taxon>
        <taxon>Pseudomonadota</taxon>
        <taxon>Gammaproteobacteria</taxon>
        <taxon>Vibrionales</taxon>
        <taxon>Vibrionaceae</taxon>
        <taxon>Vibrio</taxon>
    </lineage>
</organism>
<dbReference type="SUPFAM" id="SSF74653">
    <property type="entry name" value="TolA/TonB C-terminal domain"/>
    <property type="match status" value="1"/>
</dbReference>
<feature type="region of interest" description="Disordered" evidence="1">
    <location>
        <begin position="48"/>
        <end position="75"/>
    </location>
</feature>
<sequence length="172" mass="18888">MGIQSRISFRRFFPTTQQAPSRAQIKRSSLPILLAVTVLSLGGCAHNPAPKSAQKSEVATSVQNGAEQKIEGNNGVPQQVQSAANIIRQSIEKNLYVPNSAVGKLSTEVRLQLNKETQLTSVKIVRSSGNTEFDNRVKMAVYNSFPIAAIAPLNEKQYHFLKEIDLTVKPEK</sequence>
<keyword evidence="3" id="KW-1185">Reference proteome</keyword>
<reference evidence="2" key="1">
    <citation type="submission" date="2021-11" db="EMBL/GenBank/DDBJ databases">
        <authorList>
            <person name="Rodrigo-Torres L."/>
            <person name="Arahal R. D."/>
            <person name="Lucena T."/>
        </authorList>
    </citation>
    <scope>NUCLEOTIDE SEQUENCE</scope>
    <source>
        <strain evidence="2">CECT 7928</strain>
    </source>
</reference>
<dbReference type="RefSeq" id="WP_237362730.1">
    <property type="nucleotide sequence ID" value="NZ_CAKLDM010000002.1"/>
</dbReference>
<accession>A0ABM9A859</accession>
<evidence type="ECO:0000256" key="1">
    <source>
        <dbReference type="SAM" id="MobiDB-lite"/>
    </source>
</evidence>
<gene>
    <name evidence="2" type="ORF">VMF7928_03245</name>
</gene>
<name>A0ABM9A859_9VIBR</name>
<evidence type="ECO:0000313" key="3">
    <source>
        <dbReference type="Proteomes" id="UP000838748"/>
    </source>
</evidence>